<name>H6R3N0_NOCCG</name>
<dbReference type="Pfam" id="PF13560">
    <property type="entry name" value="HTH_31"/>
    <property type="match status" value="1"/>
</dbReference>
<accession>H6R3N0</accession>
<dbReference type="InterPro" id="IPR001387">
    <property type="entry name" value="Cro/C1-type_HTH"/>
</dbReference>
<keyword evidence="4" id="KW-1185">Reference proteome</keyword>
<dbReference type="InterPro" id="IPR010982">
    <property type="entry name" value="Lambda_DNA-bd_dom_sf"/>
</dbReference>
<feature type="region of interest" description="Disordered" evidence="1">
    <location>
        <begin position="1"/>
        <end position="27"/>
    </location>
</feature>
<sequence length="385" mass="42998">MRSSARYGASETGAIRIATQRGRHGRYRMRRHGRGVVTAGPDSDAGSEETRPQWVPTCDDRQIAPMFAFSLCRVQDWATMCARQGCHSQEGITMPTSGNTVPRRQLGKHLREMRQAAGLSIAEAARQIGRGAGTVQRLETGHPGKIHIPDIVGLCELYDEVEQQDALLGLAKEADEEPRNGGWWHEFGELIPADFELYVGMEAIATSLMVYRPDMVSGLFQTAGYSMALERAYAPGDSLEELERRVRRRMGRQKIFKRKRNPVSVTLILDEAVLHRAVGGRKTMAAQLRHLADMPPNVVVRVLPFGCGMPTGKAPGPFTVLDFAAPTNEPTTVYVESYTANLYYDRPDSVDRYRRAFTMMQAVALDPVGSKCLLRTRAKEYERER</sequence>
<evidence type="ECO:0000256" key="1">
    <source>
        <dbReference type="SAM" id="MobiDB-lite"/>
    </source>
</evidence>
<keyword evidence="3" id="KW-0238">DNA-binding</keyword>
<dbReference type="CDD" id="cd00093">
    <property type="entry name" value="HTH_XRE"/>
    <property type="match status" value="1"/>
</dbReference>
<dbReference type="GO" id="GO:0003677">
    <property type="term" value="F:DNA binding"/>
    <property type="evidence" value="ECO:0007669"/>
    <property type="project" value="UniProtKB-KW"/>
</dbReference>
<dbReference type="Gene3D" id="1.10.260.40">
    <property type="entry name" value="lambda repressor-like DNA-binding domains"/>
    <property type="match status" value="1"/>
</dbReference>
<organism evidence="3 4">
    <name type="scientific">Nocardia cyriacigeorgica (strain GUH-2)</name>
    <dbReference type="NCBI Taxonomy" id="1127134"/>
    <lineage>
        <taxon>Bacteria</taxon>
        <taxon>Bacillati</taxon>
        <taxon>Actinomycetota</taxon>
        <taxon>Actinomycetes</taxon>
        <taxon>Mycobacteriales</taxon>
        <taxon>Nocardiaceae</taxon>
        <taxon>Nocardia</taxon>
    </lineage>
</organism>
<dbReference type="AlphaFoldDB" id="H6R3N0"/>
<dbReference type="STRING" id="1127134.NOCYR_1187"/>
<gene>
    <name evidence="3" type="ordered locus">NOCYR_1187</name>
</gene>
<dbReference type="KEGG" id="ncy:NOCYR_1187"/>
<dbReference type="SUPFAM" id="SSF47413">
    <property type="entry name" value="lambda repressor-like DNA-binding domains"/>
    <property type="match status" value="1"/>
</dbReference>
<feature type="domain" description="HTH cro/C1-type" evidence="2">
    <location>
        <begin position="110"/>
        <end position="164"/>
    </location>
</feature>
<evidence type="ECO:0000259" key="2">
    <source>
        <dbReference type="PROSITE" id="PS50943"/>
    </source>
</evidence>
<dbReference type="Proteomes" id="UP000008190">
    <property type="component" value="Chromosome"/>
</dbReference>
<dbReference type="eggNOG" id="COG1396">
    <property type="taxonomic scope" value="Bacteria"/>
</dbReference>
<dbReference type="Pfam" id="PF19054">
    <property type="entry name" value="DUF5753"/>
    <property type="match status" value="1"/>
</dbReference>
<dbReference type="InterPro" id="IPR043917">
    <property type="entry name" value="DUF5753"/>
</dbReference>
<evidence type="ECO:0000313" key="4">
    <source>
        <dbReference type="Proteomes" id="UP000008190"/>
    </source>
</evidence>
<protein>
    <submittedName>
        <fullName evidence="3">Putative DNA-binding protein (Modular protein)</fullName>
    </submittedName>
</protein>
<reference evidence="3 4" key="1">
    <citation type="journal article" date="2012" name="J. Bacteriol.">
        <title>Genome sequence of the human- and animal-pathogenic strain Nocardia cyriacigeorgica GUH-2.</title>
        <authorList>
            <person name="Zoropogui A."/>
            <person name="Pujic P."/>
            <person name="Normand P."/>
            <person name="Barbe V."/>
            <person name="Beaman B."/>
            <person name="Beaman L."/>
            <person name="Boiron P."/>
            <person name="Colinon C."/>
            <person name="Deredjian A."/>
            <person name="Graindorge A."/>
            <person name="Mangenot S."/>
            <person name="Nazaret S."/>
            <person name="Neto M."/>
            <person name="Petit S."/>
            <person name="Roche D."/>
            <person name="Vallenet D."/>
            <person name="Rodriguez-Nava V."/>
            <person name="Richard Y."/>
            <person name="Cournoyer B."/>
            <person name="Blaha D."/>
        </authorList>
    </citation>
    <scope>NUCLEOTIDE SEQUENCE [LARGE SCALE GENOMIC DNA]</scope>
    <source>
        <strain evidence="3 4">GUH-2</strain>
    </source>
</reference>
<evidence type="ECO:0000313" key="3">
    <source>
        <dbReference type="EMBL" id="CCF61987.1"/>
    </source>
</evidence>
<dbReference type="PROSITE" id="PS50943">
    <property type="entry name" value="HTH_CROC1"/>
    <property type="match status" value="1"/>
</dbReference>
<dbReference type="HOGENOM" id="CLU_055817_1_1_11"/>
<dbReference type="EMBL" id="FO082843">
    <property type="protein sequence ID" value="CCF61987.1"/>
    <property type="molecule type" value="Genomic_DNA"/>
</dbReference>
<proteinExistence type="predicted"/>